<feature type="domain" description="DNA mismatch repair protein HSM3 C-terminal" evidence="9">
    <location>
        <begin position="299"/>
        <end position="456"/>
    </location>
</feature>
<dbReference type="GO" id="GO:0006281">
    <property type="term" value="P:DNA repair"/>
    <property type="evidence" value="ECO:0007669"/>
    <property type="project" value="UniProtKB-KW"/>
</dbReference>
<evidence type="ECO:0000313" key="11">
    <source>
        <dbReference type="EMBL" id="ODQ59834.1"/>
    </source>
</evidence>
<keyword evidence="7" id="KW-0234">DNA repair</keyword>
<evidence type="ECO:0000256" key="1">
    <source>
        <dbReference type="ARBA" id="ARBA00004496"/>
    </source>
</evidence>
<organism evidence="11 12">
    <name type="scientific">Wickerhamomyces anomalus (strain ATCC 58044 / CBS 1984 / NCYC 433 / NRRL Y-366-8)</name>
    <name type="common">Yeast</name>
    <name type="synonym">Hansenula anomala</name>
    <dbReference type="NCBI Taxonomy" id="683960"/>
    <lineage>
        <taxon>Eukaryota</taxon>
        <taxon>Fungi</taxon>
        <taxon>Dikarya</taxon>
        <taxon>Ascomycota</taxon>
        <taxon>Saccharomycotina</taxon>
        <taxon>Saccharomycetes</taxon>
        <taxon>Phaffomycetales</taxon>
        <taxon>Wickerhamomycetaceae</taxon>
        <taxon>Wickerhamomyces</taxon>
    </lineage>
</organism>
<keyword evidence="12" id="KW-1185">Reference proteome</keyword>
<dbReference type="InterPro" id="IPR040752">
    <property type="entry name" value="HSM3_C"/>
</dbReference>
<dbReference type="SUPFAM" id="SSF48371">
    <property type="entry name" value="ARM repeat"/>
    <property type="match status" value="1"/>
</dbReference>
<dbReference type="Gene3D" id="1.25.40.580">
    <property type="match status" value="1"/>
</dbReference>
<evidence type="ECO:0000259" key="10">
    <source>
        <dbReference type="Pfam" id="PF18795"/>
    </source>
</evidence>
<keyword evidence="6" id="KW-0143">Chaperone</keyword>
<name>A0A1E3P3Q5_WICAA</name>
<dbReference type="Gene3D" id="1.25.10.50">
    <property type="match status" value="1"/>
</dbReference>
<dbReference type="GeneID" id="30200607"/>
<evidence type="ECO:0000256" key="4">
    <source>
        <dbReference type="ARBA" id="ARBA00022490"/>
    </source>
</evidence>
<dbReference type="AlphaFoldDB" id="A0A1E3P3Q5"/>
<reference evidence="11 12" key="1">
    <citation type="journal article" date="2016" name="Proc. Natl. Acad. Sci. U.S.A.">
        <title>Comparative genomics of biotechnologically important yeasts.</title>
        <authorList>
            <person name="Riley R."/>
            <person name="Haridas S."/>
            <person name="Wolfe K.H."/>
            <person name="Lopes M.R."/>
            <person name="Hittinger C.T."/>
            <person name="Goeker M."/>
            <person name="Salamov A.A."/>
            <person name="Wisecaver J.H."/>
            <person name="Long T.M."/>
            <person name="Calvey C.H."/>
            <person name="Aerts A.L."/>
            <person name="Barry K.W."/>
            <person name="Choi C."/>
            <person name="Clum A."/>
            <person name="Coughlan A.Y."/>
            <person name="Deshpande S."/>
            <person name="Douglass A.P."/>
            <person name="Hanson S.J."/>
            <person name="Klenk H.-P."/>
            <person name="LaButti K.M."/>
            <person name="Lapidus A."/>
            <person name="Lindquist E.A."/>
            <person name="Lipzen A.M."/>
            <person name="Meier-Kolthoff J.P."/>
            <person name="Ohm R.A."/>
            <person name="Otillar R.P."/>
            <person name="Pangilinan J.L."/>
            <person name="Peng Y."/>
            <person name="Rokas A."/>
            <person name="Rosa C.A."/>
            <person name="Scheuner C."/>
            <person name="Sibirny A.A."/>
            <person name="Slot J.C."/>
            <person name="Stielow J.B."/>
            <person name="Sun H."/>
            <person name="Kurtzman C.P."/>
            <person name="Blackwell M."/>
            <person name="Grigoriev I.V."/>
            <person name="Jeffries T.W."/>
        </authorList>
    </citation>
    <scope>NUCLEOTIDE SEQUENCE [LARGE SCALE GENOMIC DNA]</scope>
    <source>
        <strain evidence="12">ATCC 58044 / CBS 1984 / NCYC 433 / NRRL Y-366-8</strain>
    </source>
</reference>
<proteinExistence type="inferred from homology"/>
<evidence type="ECO:0000259" key="9">
    <source>
        <dbReference type="Pfam" id="PF18794"/>
    </source>
</evidence>
<evidence type="ECO:0000256" key="6">
    <source>
        <dbReference type="ARBA" id="ARBA00023186"/>
    </source>
</evidence>
<dbReference type="OrthoDB" id="4074002at2759"/>
<protein>
    <recommendedName>
        <fullName evidence="3">DNA mismatch repair protein HSM3</fullName>
    </recommendedName>
</protein>
<dbReference type="EMBL" id="KV454210">
    <property type="protein sequence ID" value="ODQ59834.1"/>
    <property type="molecule type" value="Genomic_DNA"/>
</dbReference>
<dbReference type="RefSeq" id="XP_019039041.1">
    <property type="nucleotide sequence ID" value="XM_019183361.1"/>
</dbReference>
<comment type="similarity">
    <text evidence="2">Belongs to the proteasome subunit S5B/HSM3 family.</text>
</comment>
<dbReference type="InterPro" id="IPR041335">
    <property type="entry name" value="HSM3_N"/>
</dbReference>
<evidence type="ECO:0000256" key="7">
    <source>
        <dbReference type="ARBA" id="ARBA00023204"/>
    </source>
</evidence>
<dbReference type="InterPro" id="IPR016024">
    <property type="entry name" value="ARM-type_fold"/>
</dbReference>
<dbReference type="Proteomes" id="UP000094112">
    <property type="component" value="Unassembled WGS sequence"/>
</dbReference>
<accession>A0A1E3P3Q5</accession>
<evidence type="ECO:0000313" key="12">
    <source>
        <dbReference type="Proteomes" id="UP000094112"/>
    </source>
</evidence>
<keyword evidence="4" id="KW-0963">Cytoplasm</keyword>
<dbReference type="Pfam" id="PF18795">
    <property type="entry name" value="HSM3_N"/>
    <property type="match status" value="1"/>
</dbReference>
<dbReference type="Pfam" id="PF18794">
    <property type="entry name" value="HSM3_C"/>
    <property type="match status" value="1"/>
</dbReference>
<evidence type="ECO:0000256" key="3">
    <source>
        <dbReference type="ARBA" id="ARBA00019167"/>
    </source>
</evidence>
<evidence type="ECO:0000256" key="5">
    <source>
        <dbReference type="ARBA" id="ARBA00022763"/>
    </source>
</evidence>
<dbReference type="STRING" id="683960.A0A1E3P3Q5"/>
<gene>
    <name evidence="11" type="ORF">WICANDRAFT_62422</name>
</gene>
<dbReference type="GO" id="GO:0005737">
    <property type="term" value="C:cytoplasm"/>
    <property type="evidence" value="ECO:0007669"/>
    <property type="project" value="UniProtKB-SubCell"/>
</dbReference>
<keyword evidence="5" id="KW-0227">DNA damage</keyword>
<comment type="subcellular location">
    <subcellularLocation>
        <location evidence="1">Cytoplasm</location>
    </subcellularLocation>
</comment>
<sequence length="466" mass="52958">MSNNTQEIILNVQEHLQKVDNAEVGDLDDRLIDQLISLVTIDKSVYENKELIKELLVIVVKVLHNTSIDIDFNKLIELLDGLLSSLDFESVVELFKLSSIVEALNSPNENLQILALKVSSKANPPDIISNTEIVPKIIHLLATKESSIKVVNEVEKALGALVRGELIRRRLLSDSVISVLSNMKSSKDTTLKTRLLDLVVQMLPFVKEDELPDGLYLFSDFTTDNDILYTLSLIQFYTQIIEIVDSTLNKQWLLQKVLPEVQLIGKLYFERHDNPNVEYFALTDISLFFKKLSFVSPETFKPIDQSFIKLTHNDNFLLSSINPSYLAIAYPTLLKGIRLTADTVPVFRNLISDESSFHLIQPEITTEKLQRLSYLEFVAVLNKLSQFQYSAKYLLQNLPQIMNKLLQGGNVIEPESFQLRKDTIEKLLAYPDEDLSVWKEALVGEQYKLTHGAPMKIQSLVHDGTI</sequence>
<comment type="function">
    <text evidence="8">Involved in DNA mismatch repair in slow-growing cells. Acts as a chaperone during the assembly of the 26S proteasome, specifically of the base subcomplex of the 19S regulatory complex (RC).</text>
</comment>
<evidence type="ECO:0000256" key="8">
    <source>
        <dbReference type="ARBA" id="ARBA00024671"/>
    </source>
</evidence>
<evidence type="ECO:0000256" key="2">
    <source>
        <dbReference type="ARBA" id="ARBA00006823"/>
    </source>
</evidence>
<feature type="domain" description="DNA mismatch repair protein HSM3 N-terminal" evidence="10">
    <location>
        <begin position="14"/>
        <end position="242"/>
    </location>
</feature>